<comment type="caution">
    <text evidence="9">The sequence shown here is derived from an EMBL/GenBank/DDBJ whole genome shotgun (WGS) entry which is preliminary data.</text>
</comment>
<feature type="transmembrane region" description="Helical" evidence="7">
    <location>
        <begin position="119"/>
        <end position="142"/>
    </location>
</feature>
<dbReference type="InterPro" id="IPR050369">
    <property type="entry name" value="RBOH/FRE"/>
</dbReference>
<keyword evidence="5 7" id="KW-0472">Membrane</keyword>
<organism evidence="9 10">
    <name type="scientific">Ceratodon purpureus</name>
    <name type="common">Fire moss</name>
    <name type="synonym">Dicranum purpureum</name>
    <dbReference type="NCBI Taxonomy" id="3225"/>
    <lineage>
        <taxon>Eukaryota</taxon>
        <taxon>Viridiplantae</taxon>
        <taxon>Streptophyta</taxon>
        <taxon>Embryophyta</taxon>
        <taxon>Bryophyta</taxon>
        <taxon>Bryophytina</taxon>
        <taxon>Bryopsida</taxon>
        <taxon>Dicranidae</taxon>
        <taxon>Pseudoditrichales</taxon>
        <taxon>Ditrichaceae</taxon>
        <taxon>Ceratodon</taxon>
    </lineage>
</organism>
<proteinExistence type="predicted"/>
<accession>A0A8T0GHH2</accession>
<dbReference type="Pfam" id="PF08030">
    <property type="entry name" value="NAD_binding_6"/>
    <property type="match status" value="1"/>
</dbReference>
<dbReference type="PANTHER" id="PTHR11972:SF194">
    <property type="entry name" value="FAD-BINDING FR-TYPE DOMAIN-CONTAINING PROTEIN"/>
    <property type="match status" value="1"/>
</dbReference>
<dbReference type="AlphaFoldDB" id="A0A8T0GHH2"/>
<dbReference type="InterPro" id="IPR013112">
    <property type="entry name" value="FAD-bd_8"/>
</dbReference>
<dbReference type="PROSITE" id="PS51384">
    <property type="entry name" value="FAD_FR"/>
    <property type="match status" value="1"/>
</dbReference>
<dbReference type="Pfam" id="PF01794">
    <property type="entry name" value="Ferric_reduct"/>
    <property type="match status" value="1"/>
</dbReference>
<feature type="transmembrane region" description="Helical" evidence="7">
    <location>
        <begin position="282"/>
        <end position="299"/>
    </location>
</feature>
<dbReference type="InterPro" id="IPR017938">
    <property type="entry name" value="Riboflavin_synthase-like_b-brl"/>
</dbReference>
<dbReference type="InterPro" id="IPR013130">
    <property type="entry name" value="Fe3_Rdtase_TM_dom"/>
</dbReference>
<dbReference type="InterPro" id="IPR039261">
    <property type="entry name" value="FNR_nucleotide-bd"/>
</dbReference>
<dbReference type="SUPFAM" id="SSF52343">
    <property type="entry name" value="Ferredoxin reductase-like, C-terminal NADP-linked domain"/>
    <property type="match status" value="1"/>
</dbReference>
<dbReference type="Proteomes" id="UP000822688">
    <property type="component" value="Chromosome 10"/>
</dbReference>
<dbReference type="GO" id="GO:0005886">
    <property type="term" value="C:plasma membrane"/>
    <property type="evidence" value="ECO:0007669"/>
    <property type="project" value="TreeGrafter"/>
</dbReference>
<name>A0A8T0GHH2_CERPU</name>
<feature type="transmembrane region" description="Helical" evidence="7">
    <location>
        <begin position="641"/>
        <end position="664"/>
    </location>
</feature>
<dbReference type="SFLD" id="SFLDS00052">
    <property type="entry name" value="Ferric_Reductase_Domain"/>
    <property type="match status" value="1"/>
</dbReference>
<feature type="transmembrane region" description="Helical" evidence="7">
    <location>
        <begin position="247"/>
        <end position="270"/>
    </location>
</feature>
<dbReference type="InterPro" id="IPR013121">
    <property type="entry name" value="Fe_red_NAD-bd_6"/>
</dbReference>
<dbReference type="InterPro" id="IPR017927">
    <property type="entry name" value="FAD-bd_FR_type"/>
</dbReference>
<keyword evidence="2 7" id="KW-0812">Transmembrane</keyword>
<feature type="region of interest" description="Disordered" evidence="6">
    <location>
        <begin position="668"/>
        <end position="692"/>
    </location>
</feature>
<evidence type="ECO:0000256" key="5">
    <source>
        <dbReference type="ARBA" id="ARBA00023136"/>
    </source>
</evidence>
<feature type="transmembrane region" description="Helical" evidence="7">
    <location>
        <begin position="577"/>
        <end position="599"/>
    </location>
</feature>
<evidence type="ECO:0000256" key="2">
    <source>
        <dbReference type="ARBA" id="ARBA00022692"/>
    </source>
</evidence>
<evidence type="ECO:0000256" key="4">
    <source>
        <dbReference type="ARBA" id="ARBA00023002"/>
    </source>
</evidence>
<dbReference type="SFLD" id="SFLDG01168">
    <property type="entry name" value="Ferric_reductase_subgroup_(FRE"/>
    <property type="match status" value="1"/>
</dbReference>
<keyword evidence="10" id="KW-1185">Reference proteome</keyword>
<gene>
    <name evidence="9" type="ORF">KC19_10G000500</name>
</gene>
<dbReference type="SUPFAM" id="SSF63380">
    <property type="entry name" value="Riboflavin synthase domain-like"/>
    <property type="match status" value="1"/>
</dbReference>
<feature type="transmembrane region" description="Helical" evidence="7">
    <location>
        <begin position="12"/>
        <end position="32"/>
    </location>
</feature>
<protein>
    <recommendedName>
        <fullName evidence="8">FAD-binding FR-type domain-containing protein</fullName>
    </recommendedName>
</protein>
<evidence type="ECO:0000259" key="8">
    <source>
        <dbReference type="PROSITE" id="PS51384"/>
    </source>
</evidence>
<evidence type="ECO:0000313" key="9">
    <source>
        <dbReference type="EMBL" id="KAG0558045.1"/>
    </source>
</evidence>
<reference evidence="9" key="1">
    <citation type="submission" date="2020-06" db="EMBL/GenBank/DDBJ databases">
        <title>WGS assembly of Ceratodon purpureus strain R40.</title>
        <authorList>
            <person name="Carey S.B."/>
            <person name="Jenkins J."/>
            <person name="Shu S."/>
            <person name="Lovell J.T."/>
            <person name="Sreedasyam A."/>
            <person name="Maumus F."/>
            <person name="Tiley G.P."/>
            <person name="Fernandez-Pozo N."/>
            <person name="Barry K."/>
            <person name="Chen C."/>
            <person name="Wang M."/>
            <person name="Lipzen A."/>
            <person name="Daum C."/>
            <person name="Saski C.A."/>
            <person name="Payton A.C."/>
            <person name="Mcbreen J.C."/>
            <person name="Conrad R.E."/>
            <person name="Kollar L.M."/>
            <person name="Olsson S."/>
            <person name="Huttunen S."/>
            <person name="Landis J.B."/>
            <person name="Wickett N.J."/>
            <person name="Johnson M.G."/>
            <person name="Rensing S.A."/>
            <person name="Grimwood J."/>
            <person name="Schmutz J."/>
            <person name="Mcdaniel S.F."/>
        </authorList>
    </citation>
    <scope>NUCLEOTIDE SEQUENCE</scope>
    <source>
        <strain evidence="9">R40</strain>
    </source>
</reference>
<dbReference type="Gene3D" id="3.40.50.80">
    <property type="entry name" value="Nucleotide-binding domain of ferredoxin-NADP reductase (FNR) module"/>
    <property type="match status" value="2"/>
</dbReference>
<keyword evidence="4" id="KW-0560">Oxidoreductase</keyword>
<comment type="subcellular location">
    <subcellularLocation>
        <location evidence="1">Membrane</location>
        <topology evidence="1">Multi-pass membrane protein</topology>
    </subcellularLocation>
</comment>
<evidence type="ECO:0000313" key="10">
    <source>
        <dbReference type="Proteomes" id="UP000822688"/>
    </source>
</evidence>
<keyword evidence="3 7" id="KW-1133">Transmembrane helix</keyword>
<dbReference type="EMBL" id="CM026431">
    <property type="protein sequence ID" value="KAG0558045.1"/>
    <property type="molecule type" value="Genomic_DNA"/>
</dbReference>
<dbReference type="CDD" id="cd06186">
    <property type="entry name" value="NOX_Duox_like_FAD_NADP"/>
    <property type="match status" value="1"/>
</dbReference>
<evidence type="ECO:0000256" key="6">
    <source>
        <dbReference type="SAM" id="MobiDB-lite"/>
    </source>
</evidence>
<evidence type="ECO:0000256" key="7">
    <source>
        <dbReference type="SAM" id="Phobius"/>
    </source>
</evidence>
<feature type="transmembrane region" description="Helical" evidence="7">
    <location>
        <begin position="60"/>
        <end position="80"/>
    </location>
</feature>
<feature type="transmembrane region" description="Helical" evidence="7">
    <location>
        <begin position="213"/>
        <end position="235"/>
    </location>
</feature>
<dbReference type="Pfam" id="PF08022">
    <property type="entry name" value="FAD_binding_8"/>
    <property type="match status" value="1"/>
</dbReference>
<dbReference type="PANTHER" id="PTHR11972">
    <property type="entry name" value="NADPH OXIDASE"/>
    <property type="match status" value="1"/>
</dbReference>
<feature type="transmembrane region" description="Helical" evidence="7">
    <location>
        <begin position="179"/>
        <end position="201"/>
    </location>
</feature>
<feature type="domain" description="FAD-binding FR-type" evidence="8">
    <location>
        <begin position="326"/>
        <end position="442"/>
    </location>
</feature>
<dbReference type="GO" id="GO:0016491">
    <property type="term" value="F:oxidoreductase activity"/>
    <property type="evidence" value="ECO:0007669"/>
    <property type="project" value="UniProtKB-KW"/>
</dbReference>
<sequence length="773" mass="85830">MASLVVAGALKAFVGVLLWGLFFFWVVEWFIYPTERYVSWKADAIAKTSTNFLELNGPFFLMWSFPVFLFAIFALLYLELDQHYTKREKNAKLVPKWKRVWRRISGGMWSQPILVRSPLGVLTGMDLLVISFVLFGTLWILFQPLIPMLEIVDHSTMKPGIERWMIKVGRVGTWTGRAWYLPMALLFIPVSRNSPFLRLVNIPFEHAVKFHRWLGHFSLVILVLHSITFALHIYYTGGGSMKGVWEWKVYGVSNLAGVISMVAGLVLWVTSLGPVRQHFFDVFYITHHLYIVVFAFAVWHVGDFSSFFFLAGVLLFFIDRFIRMIQSQAPVSILSSRVLPSGVVELKFPKSSKLKHSALGFIFINVPGISKFQWHPFSTTSSSLQGDDNITICVKPLGEWTRSLQKLIIAADTANSNSKGAGAGGCPLQLFVEGPYGPEKDYFLQYKTLVLVAGGVGITPFLAVLRDLLCRYNQELGSHPEGLPTDVHLIWCVPREADLATLRDLQPARLLPNYAGGPLKIDVKVFVTREQPGARTSSEKLAFPGSQGEVQYEVLNNGVNADEKVMRRKVVGDVRGSNLWFAAVIAAATAGFLIFHGIFHNYVVRPNHHTDAPFYFEHGSAHTAAHGPQGKPFPTWATVSLLFVSMFLGVVVCGGTVLFAWANLDKRDGTDKSSSANNGPGDQRGQDKVSGGADMEMNEASLLKQATIIQGSRPDLRELLYDVGAGSVGNDVGVLVSGPTSMQESVASACRAFNFRNVCGGTQLQYHSISFDF</sequence>
<evidence type="ECO:0000256" key="3">
    <source>
        <dbReference type="ARBA" id="ARBA00022989"/>
    </source>
</evidence>
<evidence type="ECO:0000256" key="1">
    <source>
        <dbReference type="ARBA" id="ARBA00004141"/>
    </source>
</evidence>